<evidence type="ECO:0000313" key="2">
    <source>
        <dbReference type="EMBL" id="SNT52220.1"/>
    </source>
</evidence>
<dbReference type="GO" id="GO:0008168">
    <property type="term" value="F:methyltransferase activity"/>
    <property type="evidence" value="ECO:0007669"/>
    <property type="project" value="UniProtKB-KW"/>
</dbReference>
<keyword evidence="2" id="KW-0830">Ubiquinone</keyword>
<keyword evidence="2" id="KW-0489">Methyltransferase</keyword>
<dbReference type="EMBL" id="FZOR01000038">
    <property type="protein sequence ID" value="SNT52220.1"/>
    <property type="molecule type" value="Genomic_DNA"/>
</dbReference>
<sequence length="277" mass="30287">MGTKVNAAMADHWNGDEGVFWAEEHERWDHLNSAFNDHMFAKAAITPTDRVLDIGCGNGQTSRLAARRAFKGGAVGFDISAPMLERARALAAAEGVTNVEFVEGDAQIHPFADRDFDVVISRFGLTFFDDPHAAMVNIARSMRPGGRLSAIVHGDVTQVDWPLVFGAIQEQLALPWVKEPKENPMADPDRMGEIMTGAGFTDVAFPHVIEKRSWGKDAEDVAGFLLNWTPMRISLSQVSEEAAGRARQACIDALRPFETAEGVVMRTPAWVLSGTLP</sequence>
<reference evidence="2 3" key="1">
    <citation type="submission" date="2017-06" db="EMBL/GenBank/DDBJ databases">
        <authorList>
            <person name="Kim H.J."/>
            <person name="Triplett B.A."/>
        </authorList>
    </citation>
    <scope>NUCLEOTIDE SEQUENCE [LARGE SCALE GENOMIC DNA]</scope>
    <source>
        <strain evidence="2 3">DSM 44715</strain>
    </source>
</reference>
<dbReference type="AlphaFoldDB" id="A0A239NBU2"/>
<dbReference type="Gene3D" id="3.40.50.150">
    <property type="entry name" value="Vaccinia Virus protein VP39"/>
    <property type="match status" value="1"/>
</dbReference>
<dbReference type="PANTHER" id="PTHR43591:SF24">
    <property type="entry name" value="2-METHOXY-6-POLYPRENYL-1,4-BENZOQUINOL METHYLASE, MITOCHONDRIAL"/>
    <property type="match status" value="1"/>
</dbReference>
<dbReference type="GO" id="GO:0032259">
    <property type="term" value="P:methylation"/>
    <property type="evidence" value="ECO:0007669"/>
    <property type="project" value="UniProtKB-KW"/>
</dbReference>
<dbReference type="OrthoDB" id="9777638at2"/>
<keyword evidence="2" id="KW-0808">Transferase</keyword>
<dbReference type="CDD" id="cd02440">
    <property type="entry name" value="AdoMet_MTases"/>
    <property type="match status" value="1"/>
</dbReference>
<dbReference type="SUPFAM" id="SSF53335">
    <property type="entry name" value="S-adenosyl-L-methionine-dependent methyltransferases"/>
    <property type="match status" value="1"/>
</dbReference>
<name>A0A239NBU2_9ACTN</name>
<dbReference type="InterPro" id="IPR041698">
    <property type="entry name" value="Methyltransf_25"/>
</dbReference>
<dbReference type="InterPro" id="IPR029063">
    <property type="entry name" value="SAM-dependent_MTases_sf"/>
</dbReference>
<organism evidence="2 3">
    <name type="scientific">Actinomadura meyerae</name>
    <dbReference type="NCBI Taxonomy" id="240840"/>
    <lineage>
        <taxon>Bacteria</taxon>
        <taxon>Bacillati</taxon>
        <taxon>Actinomycetota</taxon>
        <taxon>Actinomycetes</taxon>
        <taxon>Streptosporangiales</taxon>
        <taxon>Thermomonosporaceae</taxon>
        <taxon>Actinomadura</taxon>
    </lineage>
</organism>
<dbReference type="PANTHER" id="PTHR43591">
    <property type="entry name" value="METHYLTRANSFERASE"/>
    <property type="match status" value="1"/>
</dbReference>
<evidence type="ECO:0000259" key="1">
    <source>
        <dbReference type="Pfam" id="PF13649"/>
    </source>
</evidence>
<dbReference type="Pfam" id="PF13649">
    <property type="entry name" value="Methyltransf_25"/>
    <property type="match status" value="1"/>
</dbReference>
<gene>
    <name evidence="2" type="ORF">SAMN05443665_103875</name>
</gene>
<accession>A0A239NBU2</accession>
<proteinExistence type="predicted"/>
<protein>
    <submittedName>
        <fullName evidence="2">Ubiquinone/menaquinone biosynthesis C-methylase UbiE</fullName>
    </submittedName>
</protein>
<dbReference type="Proteomes" id="UP000198318">
    <property type="component" value="Unassembled WGS sequence"/>
</dbReference>
<evidence type="ECO:0000313" key="3">
    <source>
        <dbReference type="Proteomes" id="UP000198318"/>
    </source>
</evidence>
<keyword evidence="3" id="KW-1185">Reference proteome</keyword>
<feature type="domain" description="Methyltransferase" evidence="1">
    <location>
        <begin position="51"/>
        <end position="146"/>
    </location>
</feature>
<dbReference type="RefSeq" id="WP_089329604.1">
    <property type="nucleotide sequence ID" value="NZ_FZOR01000038.1"/>
</dbReference>